<accession>A0A2A7UVZ6</accession>
<name>A0A2A7UVZ6_COMTR</name>
<protein>
    <submittedName>
        <fullName evidence="2">Uncharacterized protein</fullName>
    </submittedName>
</protein>
<keyword evidence="1" id="KW-0732">Signal</keyword>
<dbReference type="Proteomes" id="UP000220246">
    <property type="component" value="Unassembled WGS sequence"/>
</dbReference>
<reference evidence="3" key="1">
    <citation type="submission" date="2017-09" db="EMBL/GenBank/DDBJ databases">
        <title>FDA dAtabase for Regulatory Grade micrObial Sequences (FDA-ARGOS): Supporting development and validation of Infectious Disease Dx tests.</title>
        <authorList>
            <person name="Minogue T."/>
            <person name="Wolcott M."/>
            <person name="Wasieloski L."/>
            <person name="Aguilar W."/>
            <person name="Moore D."/>
            <person name="Tallon L."/>
            <person name="Sadzewicz L."/>
            <person name="Ott S."/>
            <person name="Zhao X."/>
            <person name="Nagaraj S."/>
            <person name="Vavikolanu K."/>
            <person name="Aluvathingal J."/>
            <person name="Nadendla S."/>
            <person name="Sichtig H."/>
        </authorList>
    </citation>
    <scope>NUCLEOTIDE SEQUENCE [LARGE SCALE GENOMIC DNA]</scope>
    <source>
        <strain evidence="3">FDAARGOS_394</strain>
    </source>
</reference>
<feature type="chain" id="PRO_5012179463" evidence="1">
    <location>
        <begin position="22"/>
        <end position="124"/>
    </location>
</feature>
<evidence type="ECO:0000313" key="2">
    <source>
        <dbReference type="EMBL" id="PEH89529.1"/>
    </source>
</evidence>
<proteinExistence type="predicted"/>
<gene>
    <name evidence="2" type="ORF">CRM82_13785</name>
</gene>
<dbReference type="EMBL" id="PDEA01000001">
    <property type="protein sequence ID" value="PEH89529.1"/>
    <property type="molecule type" value="Genomic_DNA"/>
</dbReference>
<keyword evidence="3" id="KW-1185">Reference proteome</keyword>
<evidence type="ECO:0000313" key="3">
    <source>
        <dbReference type="Proteomes" id="UP000220246"/>
    </source>
</evidence>
<dbReference type="AlphaFoldDB" id="A0A2A7UVZ6"/>
<organism evidence="2 3">
    <name type="scientific">Comamonas terrigena</name>
    <dbReference type="NCBI Taxonomy" id="32013"/>
    <lineage>
        <taxon>Bacteria</taxon>
        <taxon>Pseudomonadati</taxon>
        <taxon>Pseudomonadota</taxon>
        <taxon>Betaproteobacteria</taxon>
        <taxon>Burkholderiales</taxon>
        <taxon>Comamonadaceae</taxon>
        <taxon>Comamonas</taxon>
    </lineage>
</organism>
<feature type="signal peptide" evidence="1">
    <location>
        <begin position="1"/>
        <end position="21"/>
    </location>
</feature>
<dbReference type="STRING" id="1219032.GCA_001515545_00110"/>
<evidence type="ECO:0000256" key="1">
    <source>
        <dbReference type="SAM" id="SignalP"/>
    </source>
</evidence>
<comment type="caution">
    <text evidence="2">The sequence shown here is derived from an EMBL/GenBank/DDBJ whole genome shotgun (WGS) entry which is preliminary data.</text>
</comment>
<sequence length="124" mass="13431">MLTTGLACLGLLAVYGFLDGAAPPDLAHTGSQVNQAIHRLRVQVKALDDSPLSREVAAWARHVPGPPPEDLLHIPERVDRLLADPQAPSRTWAAWQQDYAALCQDRINPHLPQALQCGPAHGVQ</sequence>